<feature type="region of interest" description="Disordered" evidence="6">
    <location>
        <begin position="143"/>
        <end position="206"/>
    </location>
</feature>
<protein>
    <recommendedName>
        <fullName evidence="11">Homeobox domain-containing protein</fullName>
    </recommendedName>
</protein>
<dbReference type="SMART" id="SM00355">
    <property type="entry name" value="ZnF_C2H2"/>
    <property type="match status" value="3"/>
</dbReference>
<reference evidence="9 10" key="1">
    <citation type="journal article" date="2011" name="Genome Biol.">
        <title>Comparative genome sequence analysis underscores mycoparasitism as the ancestral life style of Trichoderma.</title>
        <authorList>
            <person name="Kubicek C.P."/>
            <person name="Herrera-Estrella A."/>
            <person name="Seidl-Seiboth V."/>
            <person name="Martinez D.A."/>
            <person name="Druzhinina I.S."/>
            <person name="Thon M."/>
            <person name="Zeilinger S."/>
            <person name="Casas-Flores S."/>
            <person name="Horwitz B.A."/>
            <person name="Mukherjee P.K."/>
            <person name="Mukherjee M."/>
            <person name="Kredics L."/>
            <person name="Alcaraz L.D."/>
            <person name="Aerts A."/>
            <person name="Antal Z."/>
            <person name="Atanasova L."/>
            <person name="Cervantes-Badillo M.G."/>
            <person name="Challacombe J."/>
            <person name="Chertkov O."/>
            <person name="McCluskey K."/>
            <person name="Coulpier F."/>
            <person name="Deshpande N."/>
            <person name="von Doehren H."/>
            <person name="Ebbole D.J."/>
            <person name="Esquivel-Naranjo E.U."/>
            <person name="Fekete E."/>
            <person name="Flipphi M."/>
            <person name="Glaser F."/>
            <person name="Gomez-Rodriguez E.Y."/>
            <person name="Gruber S."/>
            <person name="Han C."/>
            <person name="Henrissat B."/>
            <person name="Hermosa R."/>
            <person name="Hernandez-Onate M."/>
            <person name="Karaffa L."/>
            <person name="Kosti I."/>
            <person name="Le Crom S."/>
            <person name="Lindquist E."/>
            <person name="Lucas S."/>
            <person name="Luebeck M."/>
            <person name="Luebeck P.S."/>
            <person name="Margeot A."/>
            <person name="Metz B."/>
            <person name="Misra M."/>
            <person name="Nevalainen H."/>
            <person name="Omann M."/>
            <person name="Packer N."/>
            <person name="Perrone G."/>
            <person name="Uresti-Rivera E.E."/>
            <person name="Salamov A."/>
            <person name="Schmoll M."/>
            <person name="Seiboth B."/>
            <person name="Shapiro H."/>
            <person name="Sukno S."/>
            <person name="Tamayo-Ramos J.A."/>
            <person name="Tisch D."/>
            <person name="Wiest A."/>
            <person name="Wilkinson H.H."/>
            <person name="Zhang M."/>
            <person name="Coutinho P.M."/>
            <person name="Kenerley C.M."/>
            <person name="Monte E."/>
            <person name="Baker S.E."/>
            <person name="Grigoriev I.V."/>
        </authorList>
    </citation>
    <scope>NUCLEOTIDE SEQUENCE [LARGE SCALE GENOMIC DNA]</scope>
    <source>
        <strain evidence="10">Gv29-8 / FGSC 10586</strain>
    </source>
</reference>
<dbReference type="GO" id="GO:0008270">
    <property type="term" value="F:zinc ion binding"/>
    <property type="evidence" value="ECO:0007669"/>
    <property type="project" value="UniProtKB-KW"/>
</dbReference>
<keyword evidence="3 5" id="KW-0539">Nucleus</keyword>
<keyword evidence="2 5" id="KW-0371">Homeobox</keyword>
<dbReference type="GO" id="GO:0003677">
    <property type="term" value="F:DNA binding"/>
    <property type="evidence" value="ECO:0007669"/>
    <property type="project" value="UniProtKB-UniRule"/>
</dbReference>
<dbReference type="PANTHER" id="PTHR11850">
    <property type="entry name" value="HOMEOBOX PROTEIN TRANSCRIPTION FACTORS"/>
    <property type="match status" value="1"/>
</dbReference>
<dbReference type="PROSITE" id="PS00028">
    <property type="entry name" value="ZINC_FINGER_C2H2_1"/>
    <property type="match status" value="1"/>
</dbReference>
<dbReference type="Gene3D" id="1.10.10.60">
    <property type="entry name" value="Homeodomain-like"/>
    <property type="match status" value="1"/>
</dbReference>
<dbReference type="CDD" id="cd00086">
    <property type="entry name" value="homeodomain"/>
    <property type="match status" value="1"/>
</dbReference>
<evidence type="ECO:0000256" key="5">
    <source>
        <dbReference type="PROSITE-ProRule" id="PRU00108"/>
    </source>
</evidence>
<evidence type="ECO:0000256" key="4">
    <source>
        <dbReference type="PROSITE-ProRule" id="PRU00042"/>
    </source>
</evidence>
<dbReference type="InterPro" id="IPR013087">
    <property type="entry name" value="Znf_C2H2_type"/>
</dbReference>
<evidence type="ECO:0000256" key="2">
    <source>
        <dbReference type="ARBA" id="ARBA00023155"/>
    </source>
</evidence>
<comment type="subcellular location">
    <subcellularLocation>
        <location evidence="5">Nucleus</location>
    </subcellularLocation>
</comment>
<keyword evidence="1 5" id="KW-0238">DNA-binding</keyword>
<dbReference type="SMART" id="SM00389">
    <property type="entry name" value="HOX"/>
    <property type="match status" value="1"/>
</dbReference>
<keyword evidence="4" id="KW-0863">Zinc-finger</keyword>
<feature type="compositionally biased region" description="Polar residues" evidence="6">
    <location>
        <begin position="1"/>
        <end position="14"/>
    </location>
</feature>
<evidence type="ECO:0008006" key="11">
    <source>
        <dbReference type="Google" id="ProtNLM"/>
    </source>
</evidence>
<dbReference type="RefSeq" id="XP_013954777.1">
    <property type="nucleotide sequence ID" value="XM_014099302.1"/>
</dbReference>
<evidence type="ECO:0000259" key="8">
    <source>
        <dbReference type="PROSITE" id="PS50157"/>
    </source>
</evidence>
<dbReference type="OMA" id="RYDWTRH"/>
<organism evidence="9 10">
    <name type="scientific">Hypocrea virens (strain Gv29-8 / FGSC 10586)</name>
    <name type="common">Gliocladium virens</name>
    <name type="synonym">Trichoderma virens</name>
    <dbReference type="NCBI Taxonomy" id="413071"/>
    <lineage>
        <taxon>Eukaryota</taxon>
        <taxon>Fungi</taxon>
        <taxon>Dikarya</taxon>
        <taxon>Ascomycota</taxon>
        <taxon>Pezizomycotina</taxon>
        <taxon>Sordariomycetes</taxon>
        <taxon>Hypocreomycetidae</taxon>
        <taxon>Hypocreales</taxon>
        <taxon>Hypocreaceae</taxon>
        <taxon>Trichoderma</taxon>
    </lineage>
</organism>
<dbReference type="AlphaFoldDB" id="G9MYG1"/>
<dbReference type="HOGENOM" id="CLU_008497_3_0_1"/>
<comment type="caution">
    <text evidence="9">The sequence shown here is derived from an EMBL/GenBank/DDBJ whole genome shotgun (WGS) entry which is preliminary data.</text>
</comment>
<dbReference type="GeneID" id="25794811"/>
<accession>G9MYG1</accession>
<dbReference type="PROSITE" id="PS50157">
    <property type="entry name" value="ZINC_FINGER_C2H2_2"/>
    <property type="match status" value="1"/>
</dbReference>
<dbReference type="VEuPathDB" id="FungiDB:TRIVIDRAFT_48830"/>
<dbReference type="EMBL" id="ABDF02000079">
    <property type="protein sequence ID" value="EHK20583.1"/>
    <property type="molecule type" value="Genomic_DNA"/>
</dbReference>
<dbReference type="InterPro" id="IPR050224">
    <property type="entry name" value="TALE_homeobox"/>
</dbReference>
<evidence type="ECO:0000256" key="1">
    <source>
        <dbReference type="ARBA" id="ARBA00023125"/>
    </source>
</evidence>
<dbReference type="OrthoDB" id="4894189at2759"/>
<dbReference type="InterPro" id="IPR008422">
    <property type="entry name" value="KN_HD"/>
</dbReference>
<feature type="domain" description="Homeobox" evidence="7">
    <location>
        <begin position="22"/>
        <end position="85"/>
    </location>
</feature>
<feature type="non-terminal residue" evidence="9">
    <location>
        <position position="479"/>
    </location>
</feature>
<feature type="compositionally biased region" description="Low complexity" evidence="6">
    <location>
        <begin position="147"/>
        <end position="187"/>
    </location>
</feature>
<dbReference type="PROSITE" id="PS50071">
    <property type="entry name" value="HOMEOBOX_2"/>
    <property type="match status" value="1"/>
</dbReference>
<evidence type="ECO:0000313" key="10">
    <source>
        <dbReference type="Proteomes" id="UP000007115"/>
    </source>
</evidence>
<gene>
    <name evidence="9" type="ORF">TRIVIDRAFT_48830</name>
</gene>
<dbReference type="Proteomes" id="UP000007115">
    <property type="component" value="Unassembled WGS sequence"/>
</dbReference>
<dbReference type="InterPro" id="IPR009057">
    <property type="entry name" value="Homeodomain-like_sf"/>
</dbReference>
<feature type="compositionally biased region" description="Basic residues" evidence="6">
    <location>
        <begin position="188"/>
        <end position="199"/>
    </location>
</feature>
<dbReference type="InterPro" id="IPR001356">
    <property type="entry name" value="HD"/>
</dbReference>
<feature type="DNA-binding region" description="Homeobox" evidence="5">
    <location>
        <begin position="24"/>
        <end position="86"/>
    </location>
</feature>
<evidence type="ECO:0000256" key="6">
    <source>
        <dbReference type="SAM" id="MobiDB-lite"/>
    </source>
</evidence>
<feature type="domain" description="C2H2-type" evidence="8">
    <location>
        <begin position="214"/>
        <end position="242"/>
    </location>
</feature>
<evidence type="ECO:0000313" key="9">
    <source>
        <dbReference type="EMBL" id="EHK20583.1"/>
    </source>
</evidence>
<keyword evidence="4" id="KW-0479">Metal-binding</keyword>
<name>G9MYG1_HYPVG</name>
<dbReference type="Gene3D" id="3.30.160.60">
    <property type="entry name" value="Classic Zinc Finger"/>
    <property type="match status" value="1"/>
</dbReference>
<proteinExistence type="predicted"/>
<dbReference type="Pfam" id="PF05920">
    <property type="entry name" value="Homeobox_KN"/>
    <property type="match status" value="1"/>
</dbReference>
<keyword evidence="10" id="KW-1185">Reference proteome</keyword>
<keyword evidence="4" id="KW-0862">Zinc</keyword>
<dbReference type="InParanoid" id="G9MYG1"/>
<evidence type="ECO:0000259" key="7">
    <source>
        <dbReference type="PROSITE" id="PS50071"/>
    </source>
</evidence>
<sequence>MDSGSLPTLSYRSSDGNEDGSKESNKTAVRHTRGAKRILKEWFSSHSEYPYPSEGEKAMLRQQTGLSRRQITYWFTNARRRGVRDQADLPCARSAPAVAIPDAAKELGNMDPLSRWRHTPPDEDGTSLDAIIQAIESGAHANLDPESGLAATAPPTAPASSFGSSGSCPSSHSGARSYSSGSAVSTASRRRRGRRRQKLQLRQSEPEDAASRIYQCTFCTDSFKSKYDWTRHEGTLHLALDKWTCLPFGPRHLDDTAKARCAFCDIEDPSDVHLQSHEPGKCMVKPLDARVFYRKDHLRQHVRTAHGVTEMPRSMDGWRSKIVKVNSRCGFCGSTFTTWPERNDHLADHFQSGALMKDWKGCRGLDPAIALMVENAMPPYLIGIESNNPEPFSATTSRNPYGSRPDYPVAPTHFETLIAQLGDYVRRVLQTNVVLSDDVLRRQARLIMFGDDDPWNQTPADNSEWLGMFKKGYGLVASP</sequence>
<dbReference type="GO" id="GO:0006355">
    <property type="term" value="P:regulation of DNA-templated transcription"/>
    <property type="evidence" value="ECO:0007669"/>
    <property type="project" value="InterPro"/>
</dbReference>
<feature type="region of interest" description="Disordered" evidence="6">
    <location>
        <begin position="1"/>
        <end position="32"/>
    </location>
</feature>
<dbReference type="STRING" id="413071.G9MYG1"/>
<dbReference type="SUPFAM" id="SSF46689">
    <property type="entry name" value="Homeodomain-like"/>
    <property type="match status" value="1"/>
</dbReference>
<dbReference type="eggNOG" id="KOG0773">
    <property type="taxonomic scope" value="Eukaryota"/>
</dbReference>
<dbReference type="GO" id="GO:0005634">
    <property type="term" value="C:nucleus"/>
    <property type="evidence" value="ECO:0007669"/>
    <property type="project" value="UniProtKB-SubCell"/>
</dbReference>
<evidence type="ECO:0000256" key="3">
    <source>
        <dbReference type="ARBA" id="ARBA00023242"/>
    </source>
</evidence>